<gene>
    <name evidence="1" type="primary">MID1_1</name>
    <name evidence="1" type="ORF">DSO57_1000600</name>
</gene>
<sequence>MQAKPKIYYEAHLDWLNPDTPYMAWLTIPSHSKASSGVTFPPVYFHTKKKNPKCFLARDFNTCRNVYYSVYIPDSKLDTSTVPTSELGYVKWTSNFISQRSDFVNRHYDAFLKALRQYDCKAHPFSPVRNCDDCRVSYKNWLCAIAFPKCGQRPQHITDFIRTPYFDNLEGDLLTIKPCAFLCHYVIQDCPSMLKFRCPVVDDTYEKYFPTKNEIWSWAEYELQFRKHPFSSNTTPPIQKMPFCNAMLSSLRIPNSEYVFKSSSQLSPAISILPLLVILTYLHV</sequence>
<accession>A0ACC2S0E7</accession>
<protein>
    <submittedName>
        <fullName evidence="1">Stretch-activated cation channel mid1</fullName>
    </submittedName>
</protein>
<evidence type="ECO:0000313" key="2">
    <source>
        <dbReference type="Proteomes" id="UP001165960"/>
    </source>
</evidence>
<keyword evidence="2" id="KW-1185">Reference proteome</keyword>
<comment type="caution">
    <text evidence="1">The sequence shown here is derived from an EMBL/GenBank/DDBJ whole genome shotgun (WGS) entry which is preliminary data.</text>
</comment>
<organism evidence="1 2">
    <name type="scientific">Entomophthora muscae</name>
    <dbReference type="NCBI Taxonomy" id="34485"/>
    <lineage>
        <taxon>Eukaryota</taxon>
        <taxon>Fungi</taxon>
        <taxon>Fungi incertae sedis</taxon>
        <taxon>Zoopagomycota</taxon>
        <taxon>Entomophthoromycotina</taxon>
        <taxon>Entomophthoromycetes</taxon>
        <taxon>Entomophthorales</taxon>
        <taxon>Entomophthoraceae</taxon>
        <taxon>Entomophthora</taxon>
    </lineage>
</organism>
<dbReference type="EMBL" id="QTSX02006391">
    <property type="protein sequence ID" value="KAJ9055742.1"/>
    <property type="molecule type" value="Genomic_DNA"/>
</dbReference>
<proteinExistence type="predicted"/>
<name>A0ACC2S0E7_9FUNG</name>
<dbReference type="Proteomes" id="UP001165960">
    <property type="component" value="Unassembled WGS sequence"/>
</dbReference>
<reference evidence="1" key="1">
    <citation type="submission" date="2022-04" db="EMBL/GenBank/DDBJ databases">
        <title>Genome of the entomopathogenic fungus Entomophthora muscae.</title>
        <authorList>
            <person name="Elya C."/>
            <person name="Lovett B.R."/>
            <person name="Lee E."/>
            <person name="Macias A.M."/>
            <person name="Hajek A.E."/>
            <person name="De Bivort B.L."/>
            <person name="Kasson M.T."/>
            <person name="De Fine Licht H.H."/>
            <person name="Stajich J.E."/>
        </authorList>
    </citation>
    <scope>NUCLEOTIDE SEQUENCE</scope>
    <source>
        <strain evidence="1">Berkeley</strain>
    </source>
</reference>
<evidence type="ECO:0000313" key="1">
    <source>
        <dbReference type="EMBL" id="KAJ9055742.1"/>
    </source>
</evidence>